<comment type="similarity">
    <text evidence="1">Belongs to the HMG-CoA lyase family.</text>
</comment>
<dbReference type="Gene3D" id="3.20.20.70">
    <property type="entry name" value="Aldolase class I"/>
    <property type="match status" value="1"/>
</dbReference>
<name>A0ABS2SXN6_9BACI</name>
<comment type="caution">
    <text evidence="5">The sequence shown here is derived from an EMBL/GenBank/DDBJ whole genome shotgun (WGS) entry which is preliminary data.</text>
</comment>
<dbReference type="Pfam" id="PF00682">
    <property type="entry name" value="HMGL-like"/>
    <property type="match status" value="1"/>
</dbReference>
<evidence type="ECO:0000313" key="6">
    <source>
        <dbReference type="Proteomes" id="UP001179280"/>
    </source>
</evidence>
<evidence type="ECO:0000256" key="2">
    <source>
        <dbReference type="ARBA" id="ARBA00022723"/>
    </source>
</evidence>
<dbReference type="SUPFAM" id="SSF51569">
    <property type="entry name" value="Aldolase"/>
    <property type="match status" value="1"/>
</dbReference>
<evidence type="ECO:0000256" key="3">
    <source>
        <dbReference type="ARBA" id="ARBA00023239"/>
    </source>
</evidence>
<reference evidence="5" key="1">
    <citation type="submission" date="2021-01" db="EMBL/GenBank/DDBJ databases">
        <title>Genomic Encyclopedia of Type Strains, Phase IV (KMG-IV): sequencing the most valuable type-strain genomes for metagenomic binning, comparative biology and taxonomic classification.</title>
        <authorList>
            <person name="Goeker M."/>
        </authorList>
    </citation>
    <scope>NUCLEOTIDE SEQUENCE</scope>
    <source>
        <strain evidence="5">DSM 21943</strain>
    </source>
</reference>
<dbReference type="PANTHER" id="PTHR42738">
    <property type="entry name" value="HYDROXYMETHYLGLUTARYL-COA LYASE"/>
    <property type="match status" value="1"/>
</dbReference>
<dbReference type="EC" id="4.1.3.4" evidence="5"/>
<dbReference type="CDD" id="cd07938">
    <property type="entry name" value="DRE_TIM_HMGL"/>
    <property type="match status" value="1"/>
</dbReference>
<organism evidence="5 6">
    <name type="scientific">Shouchella xiaoxiensis</name>
    <dbReference type="NCBI Taxonomy" id="766895"/>
    <lineage>
        <taxon>Bacteria</taxon>
        <taxon>Bacillati</taxon>
        <taxon>Bacillota</taxon>
        <taxon>Bacilli</taxon>
        <taxon>Bacillales</taxon>
        <taxon>Bacillaceae</taxon>
        <taxon>Shouchella</taxon>
    </lineage>
</organism>
<keyword evidence="2" id="KW-0479">Metal-binding</keyword>
<evidence type="ECO:0000259" key="4">
    <source>
        <dbReference type="PROSITE" id="PS50991"/>
    </source>
</evidence>
<dbReference type="PROSITE" id="PS50991">
    <property type="entry name" value="PYR_CT"/>
    <property type="match status" value="1"/>
</dbReference>
<proteinExistence type="inferred from homology"/>
<dbReference type="GO" id="GO:0004419">
    <property type="term" value="F:hydroxymethylglutaryl-CoA lyase activity"/>
    <property type="evidence" value="ECO:0007669"/>
    <property type="project" value="UniProtKB-EC"/>
</dbReference>
<dbReference type="EMBL" id="JAFBCV010000006">
    <property type="protein sequence ID" value="MBM7839007.1"/>
    <property type="molecule type" value="Genomic_DNA"/>
</dbReference>
<feature type="domain" description="Pyruvate carboxyltransferase" evidence="4">
    <location>
        <begin position="2"/>
        <end position="270"/>
    </location>
</feature>
<dbReference type="InterPro" id="IPR043594">
    <property type="entry name" value="HMGL"/>
</dbReference>
<protein>
    <submittedName>
        <fullName evidence="5">Hydroxymethylglutaryl-CoA lyase</fullName>
        <ecNumber evidence="5">4.1.3.4</ecNumber>
    </submittedName>
</protein>
<dbReference type="InterPro" id="IPR000891">
    <property type="entry name" value="PYR_CT"/>
</dbReference>
<dbReference type="InterPro" id="IPR013785">
    <property type="entry name" value="Aldolase_TIM"/>
</dbReference>
<evidence type="ECO:0000313" key="5">
    <source>
        <dbReference type="EMBL" id="MBM7839007.1"/>
    </source>
</evidence>
<sequence length="300" mass="32129">MVNIFEVGVRDGLQNEKTLLSTAQKVEMLEQLVSSGITQLEAVSFVHPKLVPAMADAEDVLSQWTTRPKNIAVAGLALNERGIDRALQTSITHLHVSMAVSDAFNEKNSKRSVQDGLADLLPSVEEARSHLPVTAILATSFGCPFSGTVAPKKVLDMTEQFLLAGATKIVLGDTTGMANPYQVKKLVGQLFHQFGSDLELGLHFHNTRGLALANALAGYEAGVRHFDASLGGLGGCPYAPLAVGNVCTEDLVHMFHEIDIDTGIELDTLIKAAQAVERWFPKSLPGMVMKAGKTSDLTAI</sequence>
<keyword evidence="3 5" id="KW-0456">Lyase</keyword>
<dbReference type="Proteomes" id="UP001179280">
    <property type="component" value="Unassembled WGS sequence"/>
</dbReference>
<keyword evidence="6" id="KW-1185">Reference proteome</keyword>
<accession>A0ABS2SXN6</accession>
<evidence type="ECO:0000256" key="1">
    <source>
        <dbReference type="ARBA" id="ARBA00009405"/>
    </source>
</evidence>
<dbReference type="RefSeq" id="WP_204466362.1">
    <property type="nucleotide sequence ID" value="NZ_JAFBCV010000006.1"/>
</dbReference>
<dbReference type="NCBIfam" id="NF004283">
    <property type="entry name" value="PRK05692.1"/>
    <property type="match status" value="1"/>
</dbReference>
<gene>
    <name evidence="5" type="ORF">JOC54_002277</name>
</gene>
<dbReference type="PANTHER" id="PTHR42738:SF7">
    <property type="entry name" value="HYDROXYMETHYLGLUTARYL-COA LYASE"/>
    <property type="match status" value="1"/>
</dbReference>